<reference evidence="3 4" key="1">
    <citation type="submission" date="2022-06" db="EMBL/GenBank/DDBJ databases">
        <title>Sequencing the genomes of 1000 actinobacteria strains.</title>
        <authorList>
            <person name="Klenk H.-P."/>
        </authorList>
    </citation>
    <scope>NUCLEOTIDE SEQUENCE [LARGE SCALE GENOMIC DNA]</scope>
    <source>
        <strain evidence="3 4">DSM 44170</strain>
    </source>
</reference>
<feature type="transmembrane region" description="Helical" evidence="2">
    <location>
        <begin position="257"/>
        <end position="281"/>
    </location>
</feature>
<protein>
    <recommendedName>
        <fullName evidence="5">TrbL/VirB6 plasmid conjugal transfer protein</fullName>
    </recommendedName>
</protein>
<proteinExistence type="predicted"/>
<feature type="region of interest" description="Disordered" evidence="1">
    <location>
        <begin position="449"/>
        <end position="506"/>
    </location>
</feature>
<feature type="compositionally biased region" description="Polar residues" evidence="1">
    <location>
        <begin position="449"/>
        <end position="462"/>
    </location>
</feature>
<feature type="region of interest" description="Disordered" evidence="1">
    <location>
        <begin position="392"/>
        <end position="422"/>
    </location>
</feature>
<feature type="compositionally biased region" description="Basic residues" evidence="1">
    <location>
        <begin position="484"/>
        <end position="500"/>
    </location>
</feature>
<feature type="transmembrane region" description="Helical" evidence="2">
    <location>
        <begin position="197"/>
        <end position="218"/>
    </location>
</feature>
<keyword evidence="2" id="KW-1133">Transmembrane helix</keyword>
<dbReference type="InterPro" id="IPR045782">
    <property type="entry name" value="TrbL_3"/>
</dbReference>
<dbReference type="Proteomes" id="UP001320766">
    <property type="component" value="Unassembled WGS sequence"/>
</dbReference>
<feature type="transmembrane region" description="Helical" evidence="2">
    <location>
        <begin position="41"/>
        <end position="64"/>
    </location>
</feature>
<dbReference type="EMBL" id="JAMZEC010000001">
    <property type="protein sequence ID" value="MCP2343977.1"/>
    <property type="molecule type" value="Genomic_DNA"/>
</dbReference>
<dbReference type="RefSeq" id="WP_253764954.1">
    <property type="nucleotide sequence ID" value="NZ_BAAAVE010000001.1"/>
</dbReference>
<organism evidence="3 4">
    <name type="scientific">Nonomuraea roseoviolacea subsp. carminata</name>
    <dbReference type="NCBI Taxonomy" id="160689"/>
    <lineage>
        <taxon>Bacteria</taxon>
        <taxon>Bacillati</taxon>
        <taxon>Actinomycetota</taxon>
        <taxon>Actinomycetes</taxon>
        <taxon>Streptosporangiales</taxon>
        <taxon>Streptosporangiaceae</taxon>
        <taxon>Nonomuraea</taxon>
    </lineage>
</organism>
<name>A0ABT1JRB5_9ACTN</name>
<feature type="transmembrane region" description="Helical" evidence="2">
    <location>
        <begin position="172"/>
        <end position="190"/>
    </location>
</feature>
<keyword evidence="2" id="KW-0472">Membrane</keyword>
<sequence length="506" mass="53266">MASAEPTPSPSPSRAPEDLIPANPGVTFGIGDWITKQVNAWFAQLAALAVKPLLTVLASTLLATPDYSTSGRVFDIWKSTAAIANSGFLLLATIGAITAMGHQTVQTRYAVKEVLPRLGLAVLVTNVSFQICGKAIEFANALSFALLGGDFDADRAATSIRTLIVLPGNSQIFYTLLELVAVILLVLLLVTFIMRSALVLLLVVGAPLALACHALPYTNGVARFWWRAFSGLLLIQVAQSLTLTLAVRIFFNQDGRLLLGIAPTGQLVNLLLAICLLIILVRIPSWISRSILIGGGRSSAFTRIVKSVVAYKLTAPLLAGLHLGRGRQGGGRKAITSAAAGRVVAGAIGGPAGSLATTAITAASASSAGPRPIKHAPTGAVRPVRAEDWEPAPVKHAPTAPAIQGKYRPTPKRKPPVPATTPVYGYPRETFYARGPAGLGQMMTLQARAQQTGNTTKGTSPAQRPAQPIVSLDAPIPGQPNWPAKRRTTPRRARPRPRKPRGGDGT</sequence>
<evidence type="ECO:0000313" key="4">
    <source>
        <dbReference type="Proteomes" id="UP001320766"/>
    </source>
</evidence>
<evidence type="ECO:0000256" key="2">
    <source>
        <dbReference type="SAM" id="Phobius"/>
    </source>
</evidence>
<keyword evidence="2" id="KW-0812">Transmembrane</keyword>
<evidence type="ECO:0000313" key="3">
    <source>
        <dbReference type="EMBL" id="MCP2343977.1"/>
    </source>
</evidence>
<feature type="region of interest" description="Disordered" evidence="1">
    <location>
        <begin position="1"/>
        <end position="20"/>
    </location>
</feature>
<evidence type="ECO:0000256" key="1">
    <source>
        <dbReference type="SAM" id="MobiDB-lite"/>
    </source>
</evidence>
<dbReference type="Pfam" id="PF19590">
    <property type="entry name" value="TrbL_3"/>
    <property type="match status" value="1"/>
</dbReference>
<accession>A0ABT1JRB5</accession>
<feature type="transmembrane region" description="Helical" evidence="2">
    <location>
        <begin position="224"/>
        <end position="250"/>
    </location>
</feature>
<comment type="caution">
    <text evidence="3">The sequence shown here is derived from an EMBL/GenBank/DDBJ whole genome shotgun (WGS) entry which is preliminary data.</text>
</comment>
<keyword evidence="4" id="KW-1185">Reference proteome</keyword>
<evidence type="ECO:0008006" key="5">
    <source>
        <dbReference type="Google" id="ProtNLM"/>
    </source>
</evidence>
<gene>
    <name evidence="3" type="ORF">HD595_000099</name>
</gene>
<feature type="transmembrane region" description="Helical" evidence="2">
    <location>
        <begin position="76"/>
        <end position="99"/>
    </location>
</feature>